<name>A0ABZ2NKM8_9BACI</name>
<protein>
    <submittedName>
        <fullName evidence="3">Ion channel</fullName>
    </submittedName>
</protein>
<organism evidence="3 4">
    <name type="scientific">Metabacillus sediminis</name>
    <dbReference type="NCBI Taxonomy" id="3117746"/>
    <lineage>
        <taxon>Bacteria</taxon>
        <taxon>Bacillati</taxon>
        <taxon>Bacillota</taxon>
        <taxon>Bacilli</taxon>
        <taxon>Bacillales</taxon>
        <taxon>Bacillaceae</taxon>
        <taxon>Metabacillus</taxon>
    </lineage>
</organism>
<proteinExistence type="predicted"/>
<sequence length="126" mass="14262">MFPRIHMHKTWTGFLLFAVIYLVSIILFAAIYLGLELSGAGHLKEHYLDEKGLTLYALILKCLYFSLVTNLSVGFGDITPFELSRLFASIQAFIGYLLPVALVINLFPNEVKEKLKEEEKKHGEGN</sequence>
<keyword evidence="1" id="KW-1133">Transmembrane helix</keyword>
<dbReference type="RefSeq" id="WP_051860602.1">
    <property type="nucleotide sequence ID" value="NZ_CP147407.1"/>
</dbReference>
<reference evidence="3 4" key="1">
    <citation type="submission" date="2024-02" db="EMBL/GenBank/DDBJ databases">
        <title>Seven novel Bacillus-like species.</title>
        <authorList>
            <person name="Liu G."/>
        </authorList>
    </citation>
    <scope>NUCLEOTIDE SEQUENCE [LARGE SCALE GENOMIC DNA]</scope>
    <source>
        <strain evidence="3 4">FJAT-52054</strain>
    </source>
</reference>
<evidence type="ECO:0000313" key="3">
    <source>
        <dbReference type="EMBL" id="WXB97687.1"/>
    </source>
</evidence>
<dbReference type="EMBL" id="CP147407">
    <property type="protein sequence ID" value="WXB97687.1"/>
    <property type="molecule type" value="Genomic_DNA"/>
</dbReference>
<dbReference type="Proteomes" id="UP001377337">
    <property type="component" value="Chromosome"/>
</dbReference>
<dbReference type="InterPro" id="IPR013099">
    <property type="entry name" value="K_chnl_dom"/>
</dbReference>
<keyword evidence="1" id="KW-0812">Transmembrane</keyword>
<keyword evidence="4" id="KW-1185">Reference proteome</keyword>
<keyword evidence="1" id="KW-0472">Membrane</keyword>
<feature type="domain" description="Potassium channel" evidence="2">
    <location>
        <begin position="58"/>
        <end position="103"/>
    </location>
</feature>
<evidence type="ECO:0000256" key="1">
    <source>
        <dbReference type="SAM" id="Phobius"/>
    </source>
</evidence>
<dbReference type="Pfam" id="PF07885">
    <property type="entry name" value="Ion_trans_2"/>
    <property type="match status" value="1"/>
</dbReference>
<evidence type="ECO:0000259" key="2">
    <source>
        <dbReference type="Pfam" id="PF07885"/>
    </source>
</evidence>
<dbReference type="SUPFAM" id="SSF81324">
    <property type="entry name" value="Voltage-gated potassium channels"/>
    <property type="match status" value="1"/>
</dbReference>
<dbReference type="Gene3D" id="1.10.287.70">
    <property type="match status" value="1"/>
</dbReference>
<accession>A0ABZ2NKM8</accession>
<feature type="transmembrane region" description="Helical" evidence="1">
    <location>
        <begin position="12"/>
        <end position="33"/>
    </location>
</feature>
<feature type="transmembrane region" description="Helical" evidence="1">
    <location>
        <begin position="53"/>
        <end position="74"/>
    </location>
</feature>
<gene>
    <name evidence="3" type="ORF">WCV65_04065</name>
</gene>
<feature type="transmembrane region" description="Helical" evidence="1">
    <location>
        <begin position="86"/>
        <end position="107"/>
    </location>
</feature>
<evidence type="ECO:0000313" key="4">
    <source>
        <dbReference type="Proteomes" id="UP001377337"/>
    </source>
</evidence>